<proteinExistence type="predicted"/>
<dbReference type="CDD" id="cd00229">
    <property type="entry name" value="SGNH_hydrolase"/>
    <property type="match status" value="1"/>
</dbReference>
<dbReference type="Proteomes" id="UP000005408">
    <property type="component" value="Unassembled WGS sequence"/>
</dbReference>
<name>A0A8W8NUD9_MAGGI</name>
<evidence type="ECO:0008006" key="3">
    <source>
        <dbReference type="Google" id="ProtNLM"/>
    </source>
</evidence>
<dbReference type="InterPro" id="IPR036514">
    <property type="entry name" value="SGNH_hydro_sf"/>
</dbReference>
<reference evidence="1" key="1">
    <citation type="submission" date="2022-08" db="UniProtKB">
        <authorList>
            <consortium name="EnsemblMetazoa"/>
        </authorList>
    </citation>
    <scope>IDENTIFICATION</scope>
    <source>
        <strain evidence="1">05x7-T-G4-1.051#20</strain>
    </source>
</reference>
<sequence length="170" mass="19055">MEPNKVLILGHSIVRRFQQFLVSNEDVRYCEDLGLRANHRIFYRGVGGRTISDILREDASFIEKVKPRNIILIVGGNDVRRATSSEELAANIEPLVSVLHNRFGVAQIHVFIVIKNKYANKKNKPSSRKTINCLKTKETQDINELGSGFASFIPRCTGNHHSTGDPAGDK</sequence>
<dbReference type="AlphaFoldDB" id="A0A8W8NUD9"/>
<dbReference type="Gene3D" id="3.40.50.1110">
    <property type="entry name" value="SGNH hydrolase"/>
    <property type="match status" value="1"/>
</dbReference>
<dbReference type="SUPFAM" id="SSF52266">
    <property type="entry name" value="SGNH hydrolase"/>
    <property type="match status" value="1"/>
</dbReference>
<evidence type="ECO:0000313" key="1">
    <source>
        <dbReference type="EnsemblMetazoa" id="G682.1:cds"/>
    </source>
</evidence>
<protein>
    <recommendedName>
        <fullName evidence="3">SGNH hydrolase-type esterase domain-containing protein</fullName>
    </recommendedName>
</protein>
<accession>A0A8W8NUD9</accession>
<dbReference type="EnsemblMetazoa" id="G682.1">
    <property type="protein sequence ID" value="G682.1:cds"/>
    <property type="gene ID" value="G682"/>
</dbReference>
<keyword evidence="2" id="KW-1185">Reference proteome</keyword>
<evidence type="ECO:0000313" key="2">
    <source>
        <dbReference type="Proteomes" id="UP000005408"/>
    </source>
</evidence>
<organism evidence="1 2">
    <name type="scientific">Magallana gigas</name>
    <name type="common">Pacific oyster</name>
    <name type="synonym">Crassostrea gigas</name>
    <dbReference type="NCBI Taxonomy" id="29159"/>
    <lineage>
        <taxon>Eukaryota</taxon>
        <taxon>Metazoa</taxon>
        <taxon>Spiralia</taxon>
        <taxon>Lophotrochozoa</taxon>
        <taxon>Mollusca</taxon>
        <taxon>Bivalvia</taxon>
        <taxon>Autobranchia</taxon>
        <taxon>Pteriomorphia</taxon>
        <taxon>Ostreida</taxon>
        <taxon>Ostreoidea</taxon>
        <taxon>Ostreidae</taxon>
        <taxon>Magallana</taxon>
    </lineage>
</organism>